<dbReference type="InterPro" id="IPR000477">
    <property type="entry name" value="RT_dom"/>
</dbReference>
<dbReference type="InterPro" id="IPR001584">
    <property type="entry name" value="Integrase_cat-core"/>
</dbReference>
<dbReference type="CDD" id="cd09274">
    <property type="entry name" value="RNase_HI_RT_Ty3"/>
    <property type="match status" value="1"/>
</dbReference>
<accession>A0ABQ8M3K7</accession>
<dbReference type="InterPro" id="IPR043128">
    <property type="entry name" value="Rev_trsase/Diguanyl_cyclase"/>
</dbReference>
<keyword evidence="15" id="KW-1185">Reference proteome</keyword>
<protein>
    <recommendedName>
        <fullName evidence="10">Gypsy retrotransposon integrase-like protein 1</fullName>
        <ecNumber evidence="3">2.7.7.49</ecNumber>
        <ecNumber evidence="2">3.1.26.4</ecNumber>
    </recommendedName>
</protein>
<feature type="compositionally biased region" description="Basic and acidic residues" evidence="11">
    <location>
        <begin position="372"/>
        <end position="386"/>
    </location>
</feature>
<keyword evidence="5" id="KW-0548">Nucleotidyltransferase</keyword>
<dbReference type="InterPro" id="IPR036397">
    <property type="entry name" value="RNaseH_sf"/>
</dbReference>
<name>A0ABQ8M3K7_LABRO</name>
<dbReference type="CDD" id="cd01647">
    <property type="entry name" value="RT_LTR"/>
    <property type="match status" value="1"/>
</dbReference>
<evidence type="ECO:0000256" key="4">
    <source>
        <dbReference type="ARBA" id="ARBA00022679"/>
    </source>
</evidence>
<dbReference type="Gene3D" id="3.30.70.270">
    <property type="match status" value="1"/>
</dbReference>
<dbReference type="InterPro" id="IPR050951">
    <property type="entry name" value="Retrovirus_Pol_polyprotein"/>
</dbReference>
<comment type="similarity">
    <text evidence="1">Belongs to the beta type-B retroviral polymerase family. HERV class-II K(HML-2) pol subfamily.</text>
</comment>
<dbReference type="Gene3D" id="3.10.20.370">
    <property type="match status" value="1"/>
</dbReference>
<feature type="domain" description="Integrase catalytic" evidence="13">
    <location>
        <begin position="1409"/>
        <end position="1567"/>
    </location>
</feature>
<dbReference type="InterPro" id="IPR043502">
    <property type="entry name" value="DNA/RNA_pol_sf"/>
</dbReference>
<dbReference type="PANTHER" id="PTHR37984:SF15">
    <property type="entry name" value="INTEGRASE CATALYTIC DOMAIN-CONTAINING PROTEIN"/>
    <property type="match status" value="1"/>
</dbReference>
<evidence type="ECO:0000313" key="15">
    <source>
        <dbReference type="Proteomes" id="UP000830375"/>
    </source>
</evidence>
<keyword evidence="4" id="KW-0808">Transferase</keyword>
<dbReference type="SUPFAM" id="SSF53098">
    <property type="entry name" value="Ribonuclease H-like"/>
    <property type="match status" value="1"/>
</dbReference>
<keyword evidence="8" id="KW-0378">Hydrolase</keyword>
<dbReference type="Gene3D" id="3.10.10.10">
    <property type="entry name" value="HIV Type 1 Reverse Transcriptase, subunit A, domain 1"/>
    <property type="match status" value="1"/>
</dbReference>
<evidence type="ECO:0000256" key="2">
    <source>
        <dbReference type="ARBA" id="ARBA00012180"/>
    </source>
</evidence>
<dbReference type="Proteomes" id="UP000830375">
    <property type="component" value="Unassembled WGS sequence"/>
</dbReference>
<dbReference type="InterPro" id="IPR012337">
    <property type="entry name" value="RNaseH-like_sf"/>
</dbReference>
<evidence type="ECO:0000256" key="5">
    <source>
        <dbReference type="ARBA" id="ARBA00022695"/>
    </source>
</evidence>
<dbReference type="SUPFAM" id="SSF56672">
    <property type="entry name" value="DNA/RNA polymerases"/>
    <property type="match status" value="1"/>
</dbReference>
<evidence type="ECO:0000256" key="6">
    <source>
        <dbReference type="ARBA" id="ARBA00022722"/>
    </source>
</evidence>
<dbReference type="InterPro" id="IPR041373">
    <property type="entry name" value="RT_RNaseH"/>
</dbReference>
<feature type="region of interest" description="Disordered" evidence="11">
    <location>
        <begin position="364"/>
        <end position="401"/>
    </location>
</feature>
<dbReference type="Pfam" id="PF00078">
    <property type="entry name" value="RVT_1"/>
    <property type="match status" value="1"/>
</dbReference>
<dbReference type="EMBL" id="JACTAM010000013">
    <property type="protein sequence ID" value="KAI2657485.1"/>
    <property type="molecule type" value="Genomic_DNA"/>
</dbReference>
<evidence type="ECO:0000256" key="10">
    <source>
        <dbReference type="ARBA" id="ARBA00039658"/>
    </source>
</evidence>
<feature type="compositionally biased region" description="Acidic residues" evidence="11">
    <location>
        <begin position="1779"/>
        <end position="1802"/>
    </location>
</feature>
<dbReference type="PROSITE" id="PS50878">
    <property type="entry name" value="RT_POL"/>
    <property type="match status" value="1"/>
</dbReference>
<comment type="caution">
    <text evidence="14">The sequence shown here is derived from an EMBL/GenBank/DDBJ whole genome shotgun (WGS) entry which is preliminary data.</text>
</comment>
<evidence type="ECO:0000256" key="8">
    <source>
        <dbReference type="ARBA" id="ARBA00022801"/>
    </source>
</evidence>
<dbReference type="InterPro" id="IPR041588">
    <property type="entry name" value="Integrase_H2C2"/>
</dbReference>
<dbReference type="Pfam" id="PF17917">
    <property type="entry name" value="RT_RNaseH"/>
    <property type="match status" value="1"/>
</dbReference>
<evidence type="ECO:0000313" key="14">
    <source>
        <dbReference type="EMBL" id="KAI2657485.1"/>
    </source>
</evidence>
<evidence type="ECO:0000256" key="3">
    <source>
        <dbReference type="ARBA" id="ARBA00012493"/>
    </source>
</evidence>
<feature type="domain" description="Reverse transcriptase" evidence="12">
    <location>
        <begin position="871"/>
        <end position="1050"/>
    </location>
</feature>
<reference evidence="14 15" key="1">
    <citation type="submission" date="2022-01" db="EMBL/GenBank/DDBJ databases">
        <title>A high-quality chromosome-level genome assembly of rohu carp, Labeo rohita.</title>
        <authorList>
            <person name="Arick M.A. II"/>
            <person name="Hsu C.-Y."/>
            <person name="Magbanua Z."/>
            <person name="Pechanova O."/>
            <person name="Grover C."/>
            <person name="Miller E."/>
            <person name="Thrash A."/>
            <person name="Ezzel L."/>
            <person name="Alam S."/>
            <person name="Benzie J."/>
            <person name="Hamilton M."/>
            <person name="Karsi A."/>
            <person name="Lawrence M.L."/>
            <person name="Peterson D.G."/>
        </authorList>
    </citation>
    <scope>NUCLEOTIDE SEQUENCE [LARGE SCALE GENOMIC DNA]</scope>
    <source>
        <strain evidence="15">BAU-BD-2019</strain>
        <tissue evidence="14">Blood</tissue>
    </source>
</reference>
<dbReference type="PROSITE" id="PS50994">
    <property type="entry name" value="INTEGRASE"/>
    <property type="match status" value="1"/>
</dbReference>
<evidence type="ECO:0000259" key="13">
    <source>
        <dbReference type="PROSITE" id="PS50994"/>
    </source>
</evidence>
<dbReference type="SUPFAM" id="SSF50630">
    <property type="entry name" value="Acid proteases"/>
    <property type="match status" value="1"/>
</dbReference>
<dbReference type="Gene3D" id="1.10.340.70">
    <property type="match status" value="1"/>
</dbReference>
<keyword evidence="9" id="KW-0695">RNA-directed DNA polymerase</keyword>
<proteinExistence type="inferred from homology"/>
<keyword evidence="7" id="KW-0255">Endonuclease</keyword>
<evidence type="ECO:0000256" key="7">
    <source>
        <dbReference type="ARBA" id="ARBA00022759"/>
    </source>
</evidence>
<dbReference type="EC" id="2.7.7.49" evidence="3"/>
<dbReference type="PANTHER" id="PTHR37984">
    <property type="entry name" value="PROTEIN CBG26694"/>
    <property type="match status" value="1"/>
</dbReference>
<dbReference type="Pfam" id="PF17921">
    <property type="entry name" value="Integrase_H2C2"/>
    <property type="match status" value="1"/>
</dbReference>
<keyword evidence="6" id="KW-0540">Nuclease</keyword>
<feature type="region of interest" description="Disordered" evidence="11">
    <location>
        <begin position="1764"/>
        <end position="1840"/>
    </location>
</feature>
<evidence type="ECO:0000256" key="11">
    <source>
        <dbReference type="SAM" id="MobiDB-lite"/>
    </source>
</evidence>
<evidence type="ECO:0000256" key="1">
    <source>
        <dbReference type="ARBA" id="ARBA00010879"/>
    </source>
</evidence>
<evidence type="ECO:0000256" key="9">
    <source>
        <dbReference type="ARBA" id="ARBA00022918"/>
    </source>
</evidence>
<feature type="compositionally biased region" description="Basic residues" evidence="11">
    <location>
        <begin position="1708"/>
        <end position="1718"/>
    </location>
</feature>
<dbReference type="InterPro" id="IPR021109">
    <property type="entry name" value="Peptidase_aspartic_dom_sf"/>
</dbReference>
<dbReference type="Gene3D" id="3.30.420.10">
    <property type="entry name" value="Ribonuclease H-like superfamily/Ribonuclease H"/>
    <property type="match status" value="1"/>
</dbReference>
<organism evidence="14 15">
    <name type="scientific">Labeo rohita</name>
    <name type="common">Indian major carp</name>
    <name type="synonym">Cyprinus rohita</name>
    <dbReference type="NCBI Taxonomy" id="84645"/>
    <lineage>
        <taxon>Eukaryota</taxon>
        <taxon>Metazoa</taxon>
        <taxon>Chordata</taxon>
        <taxon>Craniata</taxon>
        <taxon>Vertebrata</taxon>
        <taxon>Euteleostomi</taxon>
        <taxon>Actinopterygii</taxon>
        <taxon>Neopterygii</taxon>
        <taxon>Teleostei</taxon>
        <taxon>Ostariophysi</taxon>
        <taxon>Cypriniformes</taxon>
        <taxon>Cyprinidae</taxon>
        <taxon>Labeoninae</taxon>
        <taxon>Labeonini</taxon>
        <taxon>Labeo</taxon>
    </lineage>
</organism>
<evidence type="ECO:0000259" key="12">
    <source>
        <dbReference type="PROSITE" id="PS50878"/>
    </source>
</evidence>
<feature type="region of interest" description="Disordered" evidence="11">
    <location>
        <begin position="1700"/>
        <end position="1735"/>
    </location>
</feature>
<gene>
    <name evidence="14" type="ORF">H4Q32_008824</name>
</gene>
<dbReference type="Pfam" id="PF00665">
    <property type="entry name" value="rve"/>
    <property type="match status" value="1"/>
</dbReference>
<sequence>MEQLQDCVSSKFLTLEKPELIKVCFYLKCSEPAGEGFSGQTRRALVRLAEKTLDEIEESLEEEQYVESLNELLNFIGSLKEPVELETSPVTLTKIEKLKKEYAELQQAQANARRTLEEQIGLLEEKSQRVKDGMNVKEPTTRHDSIPEVTLRREFRVFGQTGEAGQKEKLSYTSLNNQIESGVRKGYAEAEIIEAVIRAVSPGLPLRELLEIKRDLTLSTLKTILRGHYKIDSSSDLLHRLMNISQEPKESAQSFLFRAIELREKLLWTSGDEQDGEQFSPELIQRKFLRSVETGLLNDAVKFQVKPYLSDPKVADEVLIEKVGEAANLELERQAKLKKTVTPKPFKLSEVQAVEYVCGTERHVSSGVETQGQRKETLMKESIPSKDKKKQAQGKDIDSDTTKAIEDLRANVMEMSKVFRETMEATRRPKEVMSAGTVIAVVKMDTCHGAVDNGDQRRETGGTVELDPPVVLPVIGSEASSEVRQTSIPVQNKEDSKEYNIQPVTSQDVITFDNSLSLATPRLLNIIGKRCLVRCQLNDITVEALWDTGAQASIINADWRKQHLPHTTVRPIEELLGPGTLTGLAANHTEVPFDGWIEVSFQLSDDGGTEGTLQVPMLVASDASVAENPIVGYNVIEEIIGRWEKQWPKSNTVQRVSKAFSISINKARTMLNLLKTVNSNVIVGTVRVGKQKIQLSAGQITTVYAQVHMGRRIQEQSLLFAPSEPSPLPEGLVMQDGVIKVGNEKTVKVPIAIANTAKHPVILTPRLILGHLEVIKTTYPVTADSVQKNETQMEQVKEELTSTVQTYGVSVTPQQSERPSHWDPPIKLEHLTETQQQIVRQLLKEECNAFAFDDNDVASFAGSERVLQDLLHRGWISKSRSPYSSPIVCVRKKDGSLRLCCDYRELNRKSVPDRHPIPRIQDMLDSLSGSSWFSVLDQGKAYHQGFLDAESRHLTAFITPWGLFEWNRIPFGLSSAPAEFQRNMEACLEDLRNVICQPYLDDNLVHSASFDDHVSHIRTVLQSYQKHGVKLSPHECDLFQRKVRFLGRIVSEDGYSMDPAEIAPVQALKLRTPATVGDLRPPILAYPDLTLPFVLHCDASQDGLGAVLYQKQKGKMSVIAYGLRTLTPPEKNYHMHSGKLEFLAPKWAICERFRDYLFHASHFEVYTDNNPLTYILTTAKLNATGHRWVAELADFNFTIKYRPGRCNADADGLSRMPLDIDQYMKLCTEEINQDVISATVQGVMLTFKDAPLWTSGIDLQAVHLVEDEISLPTNLSLSQEQIKQSQQKDPVISRVLEYKKSNCRPFGHTLKKVLSDVRLLLKQWTRLHLSDDGVLYRRAGKRNQLILPREYHQTVYREFGTERTLNLFRERFYWPHMKKETEHFVTRVCECLKRKKPQKTTRAPLTTIRTTYPFQLVSIDFLHLETCKNGYEYILIVMDHFTRFAQAYATRNKAAKTVVQHVFGDFALKFGFPEKIHHDMGREFENQLMEQLQKVCGVRGSHTTPYHPMGNGQVERFNRTLLSMLRTLNDANKADWKNSLSKVIHAYNCTRCESTGFSPYYLLFGRSPWLPIDLMFNLQVNEKQQSYADYVANWRARMQEAYEIASKTAEKEALRGKKYYDKKVHGVELWPGNRVLLRNLSERGGPSKLRSHWEDCVYTVISRKSPDGPVYEIRPEKGGQSRVVHQNLLLPCDSLPVEKPEKGECQVQKRKHQAKGRKRPEQQPNPDSDSDEDQGYELLCKFPPRSEQSGKLIMLNPEAEPFEPAIRNENSSGHKPDSGEGENPDITGVEEECAVSEAEDRDSEGVPQECSGSEMEDRDSGSEPEIPQPTTYPQRQRRQPKMLTYNELGEPIVVCRNPVLKEINFQPACDQNLWRPWMLTNNRREN</sequence>
<dbReference type="EC" id="3.1.26.4" evidence="2"/>